<dbReference type="RefSeq" id="WP_066191325.1">
    <property type="nucleotide sequence ID" value="NZ_JARMMB010000002.1"/>
</dbReference>
<proteinExistence type="predicted"/>
<sequence length="93" mass="10620">MKLKNGSYYSREDFVRNVTIITLGKYAYNGLPVSFAEVAAYLNISTNALRLRKLDENVMKPLEHAGIKVKLINGKNHFYLDTEEDNVQVIVNE</sequence>
<comment type="caution">
    <text evidence="1">The sequence shown here is derived from an EMBL/GenBank/DDBJ whole genome shotgun (WGS) entry which is preliminary data.</text>
</comment>
<protein>
    <submittedName>
        <fullName evidence="1">Uncharacterized protein</fullName>
    </submittedName>
</protein>
<keyword evidence="2" id="KW-1185">Reference proteome</keyword>
<name>A0A2N0ZMB9_9BACI</name>
<reference evidence="1 2" key="1">
    <citation type="journal article" date="2010" name="Int. J. Syst. Evol. Microbiol.">
        <title>Bacillus horneckiae sp. nov., isolated from a spacecraft-assembly clean room.</title>
        <authorList>
            <person name="Vaishampayan P."/>
            <person name="Probst A."/>
            <person name="Krishnamurthi S."/>
            <person name="Ghosh S."/>
            <person name="Osman S."/>
            <person name="McDowall A."/>
            <person name="Ruckmani A."/>
            <person name="Mayilraj S."/>
            <person name="Venkateswaran K."/>
        </authorList>
    </citation>
    <scope>NUCLEOTIDE SEQUENCE [LARGE SCALE GENOMIC DNA]</scope>
    <source>
        <strain evidence="2">1PO1SC</strain>
    </source>
</reference>
<dbReference type="Proteomes" id="UP000233343">
    <property type="component" value="Unassembled WGS sequence"/>
</dbReference>
<dbReference type="AlphaFoldDB" id="A0A2N0ZMB9"/>
<organism evidence="1 2">
    <name type="scientific">Cytobacillus horneckiae</name>
    <dbReference type="NCBI Taxonomy" id="549687"/>
    <lineage>
        <taxon>Bacteria</taxon>
        <taxon>Bacillati</taxon>
        <taxon>Bacillota</taxon>
        <taxon>Bacilli</taxon>
        <taxon>Bacillales</taxon>
        <taxon>Bacillaceae</taxon>
        <taxon>Cytobacillus</taxon>
    </lineage>
</organism>
<dbReference type="EMBL" id="PISD01000006">
    <property type="protein sequence ID" value="PKG30660.1"/>
    <property type="molecule type" value="Genomic_DNA"/>
</dbReference>
<evidence type="ECO:0000313" key="2">
    <source>
        <dbReference type="Proteomes" id="UP000233343"/>
    </source>
</evidence>
<evidence type="ECO:0000313" key="1">
    <source>
        <dbReference type="EMBL" id="PKG30660.1"/>
    </source>
</evidence>
<gene>
    <name evidence="1" type="ORF">CWS20_01875</name>
</gene>
<accession>A0A2N0ZMB9</accession>